<organism evidence="3 4">
    <name type="scientific">Paenibacillus solani</name>
    <dbReference type="NCBI Taxonomy" id="1705565"/>
    <lineage>
        <taxon>Bacteria</taxon>
        <taxon>Bacillati</taxon>
        <taxon>Bacillota</taxon>
        <taxon>Bacilli</taxon>
        <taxon>Bacillales</taxon>
        <taxon>Paenibacillaceae</taxon>
        <taxon>Paenibacillus</taxon>
    </lineage>
</organism>
<evidence type="ECO:0000259" key="2">
    <source>
        <dbReference type="Pfam" id="PF26160"/>
    </source>
</evidence>
<protein>
    <recommendedName>
        <fullName evidence="2">YqzN/YkzM domain-containing protein</fullName>
    </recommendedName>
</protein>
<reference evidence="4" key="1">
    <citation type="submission" date="2015-08" db="EMBL/GenBank/DDBJ databases">
        <title>Genome sequencing project for genomic taxonomy and phylogenomics of Bacillus-like bacteria.</title>
        <authorList>
            <person name="Liu B."/>
            <person name="Wang J."/>
            <person name="Zhu Y."/>
            <person name="Liu G."/>
            <person name="Chen Q."/>
            <person name="Chen Z."/>
            <person name="Lan J."/>
            <person name="Che J."/>
            <person name="Ge C."/>
            <person name="Shi H."/>
            <person name="Pan Z."/>
            <person name="Liu X."/>
        </authorList>
    </citation>
    <scope>NUCLEOTIDE SEQUENCE [LARGE SCALE GENOMIC DNA]</scope>
    <source>
        <strain evidence="4">FJAT-22460</strain>
    </source>
</reference>
<proteinExistence type="predicted"/>
<name>A0A0M1NK17_9BACL</name>
<dbReference type="OrthoDB" id="2628095at2"/>
<dbReference type="PATRIC" id="fig|1705565.3.peg.5907"/>
<sequence length="69" mass="7784">MAVKKTPKNEASKNNSPRYPLTELKTHAEELFEVRAEVLAGAMYGADAELFTVTEVKERIQQFMKAKVV</sequence>
<comment type="caution">
    <text evidence="3">The sequence shown here is derived from an EMBL/GenBank/DDBJ whole genome shotgun (WGS) entry which is preliminary data.</text>
</comment>
<dbReference type="AlphaFoldDB" id="A0A0M1NK17"/>
<evidence type="ECO:0000313" key="3">
    <source>
        <dbReference type="EMBL" id="KOR82541.1"/>
    </source>
</evidence>
<feature type="domain" description="YqzN/YkzM" evidence="2">
    <location>
        <begin position="17"/>
        <end position="67"/>
    </location>
</feature>
<feature type="region of interest" description="Disordered" evidence="1">
    <location>
        <begin position="1"/>
        <end position="20"/>
    </location>
</feature>
<dbReference type="RefSeq" id="WP_054404151.1">
    <property type="nucleotide sequence ID" value="NZ_LIUT01000003.1"/>
</dbReference>
<dbReference type="InterPro" id="IPR058869">
    <property type="entry name" value="YqzN_YkzM"/>
</dbReference>
<evidence type="ECO:0000313" key="4">
    <source>
        <dbReference type="Proteomes" id="UP000036932"/>
    </source>
</evidence>
<keyword evidence="4" id="KW-1185">Reference proteome</keyword>
<dbReference type="EMBL" id="LIUT01000003">
    <property type="protein sequence ID" value="KOR82541.1"/>
    <property type="molecule type" value="Genomic_DNA"/>
</dbReference>
<accession>A0A0M1NK17</accession>
<dbReference type="Proteomes" id="UP000036932">
    <property type="component" value="Unassembled WGS sequence"/>
</dbReference>
<evidence type="ECO:0000256" key="1">
    <source>
        <dbReference type="SAM" id="MobiDB-lite"/>
    </source>
</evidence>
<gene>
    <name evidence="3" type="ORF">AM231_19730</name>
</gene>
<dbReference type="Pfam" id="PF26160">
    <property type="entry name" value="YqzN_YkzM"/>
    <property type="match status" value="1"/>
</dbReference>